<reference evidence="4 5" key="1">
    <citation type="submission" date="2014-10" db="EMBL/GenBank/DDBJ databases">
        <title>Genome sequence of Micropolyspora internatus JCM3315.</title>
        <authorList>
            <person name="Shin S.-K."/>
            <person name="Yi H."/>
        </authorList>
    </citation>
    <scope>NUCLEOTIDE SEQUENCE [LARGE SCALE GENOMIC DNA]</scope>
    <source>
        <strain evidence="4 5">JCM 3315</strain>
    </source>
</reference>
<evidence type="ECO:0000259" key="3">
    <source>
        <dbReference type="Pfam" id="PF00823"/>
    </source>
</evidence>
<protein>
    <recommendedName>
        <fullName evidence="3">PPE domain-containing protein</fullName>
    </recommendedName>
</protein>
<comment type="caution">
    <text evidence="4">The sequence shown here is derived from an EMBL/GenBank/DDBJ whole genome shotgun (WGS) entry which is preliminary data.</text>
</comment>
<feature type="region of interest" description="Disordered" evidence="2">
    <location>
        <begin position="151"/>
        <end position="190"/>
    </location>
</feature>
<evidence type="ECO:0000256" key="2">
    <source>
        <dbReference type="SAM" id="MobiDB-lite"/>
    </source>
</evidence>
<comment type="similarity">
    <text evidence="1">Belongs to the mycobacterial PPE family.</text>
</comment>
<dbReference type="AlphaFoldDB" id="A0A837D7Y3"/>
<accession>A0A837D7Y3</accession>
<organism evidence="4 5">
    <name type="scientific">Saccharomonospora viridis</name>
    <dbReference type="NCBI Taxonomy" id="1852"/>
    <lineage>
        <taxon>Bacteria</taxon>
        <taxon>Bacillati</taxon>
        <taxon>Actinomycetota</taxon>
        <taxon>Actinomycetes</taxon>
        <taxon>Pseudonocardiales</taxon>
        <taxon>Pseudonocardiaceae</taxon>
        <taxon>Saccharomonospora</taxon>
    </lineage>
</organism>
<evidence type="ECO:0000313" key="4">
    <source>
        <dbReference type="EMBL" id="KHF43670.1"/>
    </source>
</evidence>
<dbReference type="Proteomes" id="UP000030848">
    <property type="component" value="Unassembled WGS sequence"/>
</dbReference>
<dbReference type="EMBL" id="JRZE01000005">
    <property type="protein sequence ID" value="KHF43670.1"/>
    <property type="molecule type" value="Genomic_DNA"/>
</dbReference>
<sequence length="190" mass="19745">MYAEVGTDNDPAVAGEIGREWTKLARELREVGDTLAALSEASERAWQGGAAESMRSVLRDAVAWTEQAADVSDTVGQAVVGQAEVAARAKAEMPEPVSYDPAAMIREAASAGDVWRLVGLSDAMAARRDEAEHARQQAVDVMYARSAALGSAVPDGEFPTPPRLTSTGESDADGGTGRGTGSTVGRSVPV</sequence>
<dbReference type="SUPFAM" id="SSF140459">
    <property type="entry name" value="PE/PPE dimer-like"/>
    <property type="match status" value="1"/>
</dbReference>
<proteinExistence type="inferred from homology"/>
<dbReference type="Pfam" id="PF00823">
    <property type="entry name" value="PPE"/>
    <property type="match status" value="1"/>
</dbReference>
<gene>
    <name evidence="4" type="ORF">MINT15_23950</name>
</gene>
<name>A0A837D7Y3_9PSEU</name>
<dbReference type="OMA" id="MYARSAA"/>
<evidence type="ECO:0000313" key="5">
    <source>
        <dbReference type="Proteomes" id="UP000030848"/>
    </source>
</evidence>
<dbReference type="InterPro" id="IPR000030">
    <property type="entry name" value="PPE_dom"/>
</dbReference>
<evidence type="ECO:0000256" key="1">
    <source>
        <dbReference type="ARBA" id="ARBA00010652"/>
    </source>
</evidence>
<dbReference type="InterPro" id="IPR038332">
    <property type="entry name" value="PPE_sf"/>
</dbReference>
<feature type="domain" description="PPE" evidence="3">
    <location>
        <begin position="19"/>
        <end position="148"/>
    </location>
</feature>
<dbReference type="Gene3D" id="1.20.1260.20">
    <property type="entry name" value="PPE superfamily"/>
    <property type="match status" value="1"/>
</dbReference>